<comment type="caution">
    <text evidence="1">The sequence shown here is derived from an EMBL/GenBank/DDBJ whole genome shotgun (WGS) entry which is preliminary data.</text>
</comment>
<keyword evidence="2" id="KW-1185">Reference proteome</keyword>
<accession>A0ACB7F361</accession>
<dbReference type="EMBL" id="CM024790">
    <property type="protein sequence ID" value="KAG8007476.1"/>
    <property type="molecule type" value="Genomic_DNA"/>
</dbReference>
<dbReference type="Proteomes" id="UP000805704">
    <property type="component" value="Chromosome 2"/>
</dbReference>
<proteinExistence type="predicted"/>
<organism evidence="1 2">
    <name type="scientific">Nibea albiflora</name>
    <name type="common">Yellow drum</name>
    <name type="synonym">Corvina albiflora</name>
    <dbReference type="NCBI Taxonomy" id="240163"/>
    <lineage>
        <taxon>Eukaryota</taxon>
        <taxon>Metazoa</taxon>
        <taxon>Chordata</taxon>
        <taxon>Craniata</taxon>
        <taxon>Vertebrata</taxon>
        <taxon>Euteleostomi</taxon>
        <taxon>Actinopterygii</taxon>
        <taxon>Neopterygii</taxon>
        <taxon>Teleostei</taxon>
        <taxon>Neoteleostei</taxon>
        <taxon>Acanthomorphata</taxon>
        <taxon>Eupercaria</taxon>
        <taxon>Sciaenidae</taxon>
        <taxon>Nibea</taxon>
    </lineage>
</organism>
<gene>
    <name evidence="1" type="primary">RFESD.3</name>
    <name evidence="1" type="ORF">GBF38_013029</name>
</gene>
<reference evidence="1" key="1">
    <citation type="submission" date="2020-04" db="EMBL/GenBank/DDBJ databases">
        <title>A chromosome-scale assembly and high-density genetic map of the yellow drum (Nibea albiflora) genome.</title>
        <authorList>
            <person name="Xu D."/>
            <person name="Zhang W."/>
            <person name="Chen R."/>
            <person name="Tan P."/>
            <person name="Wang L."/>
            <person name="Song H."/>
            <person name="Tian L."/>
            <person name="Zhu Q."/>
            <person name="Wang B."/>
        </authorList>
    </citation>
    <scope>NUCLEOTIDE SEQUENCE</scope>
    <source>
        <strain evidence="1">ZJHYS-2018</strain>
    </source>
</reference>
<protein>
    <submittedName>
        <fullName evidence="1">Rieske domain-containing protein</fullName>
    </submittedName>
</protein>
<sequence length="199" mass="22411">MGPPSHTSRAVGSTVVQLDGGDSAAEFQAFHRAMDLNRPSGESHFVGKKDELIKAKRSFRTLEGRDILIIYHEGRLYAMDSYCYREYGSYCGELRTAVGYEGGEEFDGKLCIVCPKHKYKISLAEGECIYKASDSREKPPVPRWYSKGVKQRTHAVTETDGDVFVKLSTETRFIESDFYQGEKGKVERAKAEAEDKEES</sequence>
<evidence type="ECO:0000313" key="2">
    <source>
        <dbReference type="Proteomes" id="UP000805704"/>
    </source>
</evidence>
<name>A0ACB7F361_NIBAL</name>
<evidence type="ECO:0000313" key="1">
    <source>
        <dbReference type="EMBL" id="KAG8007476.1"/>
    </source>
</evidence>